<dbReference type="RefSeq" id="WP_039409998.1">
    <property type="nucleotide sequence ID" value="NZ_CP094242.1"/>
</dbReference>
<reference evidence="3 5" key="2">
    <citation type="submission" date="2022-03" db="EMBL/GenBank/DDBJ databases">
        <title>Genome sequencing of Morococcus cerebrosus.</title>
        <authorList>
            <person name="Baek M.-G."/>
            <person name="Yi H."/>
        </authorList>
    </citation>
    <scope>NUCLEOTIDE SEQUENCE [LARGE SCALE GENOMIC DNA]</scope>
    <source>
        <strain evidence="3 5">CIP 81.93</strain>
    </source>
</reference>
<dbReference type="InterPro" id="IPR027417">
    <property type="entry name" value="P-loop_NTPase"/>
</dbReference>
<keyword evidence="3" id="KW-0547">Nucleotide-binding</keyword>
<protein>
    <submittedName>
        <fullName evidence="3">ATP-binding protein</fullName>
    </submittedName>
</protein>
<dbReference type="InterPro" id="IPR051396">
    <property type="entry name" value="Bact_Antivir_Def_Nuclease"/>
</dbReference>
<dbReference type="SMART" id="SM00382">
    <property type="entry name" value="AAA"/>
    <property type="match status" value="1"/>
</dbReference>
<dbReference type="Proteomes" id="UP000031390">
    <property type="component" value="Unassembled WGS sequence"/>
</dbReference>
<sequence length="424" mass="49726">MYKISNITIDNFWENYHVDMKFDEEVNILIGKNGSGKTTFMNLLHAVLTIDIDKLAEITFSNVIIKLNNKNSRKTVKITKIEDFHSAPIVKYQISNKNSIELPIITNDSLRMYPLSLRRKMKDSYDQLKNEFQEFVSVSSLSVYRNNYEYDFDHREYRDKRDRYFFSPVDERLNNLLEKLTRYQLQLSSQAREISAQLQKDVLLSLLDKDQKRSWSIDFINKFDSNQQKENLSNAYSRLGLVSKEVENKITNHINSMEKLKEQLNINKGRDSVEIDFYALHVQNRIEKIIELSLLAEKNTDELFKQLDLYLSELKRFMDKNFIFSKSGDLEIDGKGYPIDKLSSGEKQLLILLTEALLQNKESFIFLADEPELSLHIEWQREILPAVRRINPNAQVIVATHSPEIAGKYNDNIIQIKKSLFPME</sequence>
<dbReference type="PATRIC" id="fig|1056807.3.peg.2315"/>
<dbReference type="AlphaFoldDB" id="A0A0C1EBD1"/>
<keyword evidence="3" id="KW-0067">ATP-binding</keyword>
<evidence type="ECO:0000313" key="2">
    <source>
        <dbReference type="EMBL" id="KIC06148.1"/>
    </source>
</evidence>
<dbReference type="Gene3D" id="3.40.50.300">
    <property type="entry name" value="P-loop containing nucleotide triphosphate hydrolases"/>
    <property type="match status" value="1"/>
</dbReference>
<dbReference type="PANTHER" id="PTHR43581">
    <property type="entry name" value="ATP/GTP PHOSPHATASE"/>
    <property type="match status" value="1"/>
</dbReference>
<dbReference type="Proteomes" id="UP000829504">
    <property type="component" value="Chromosome"/>
</dbReference>
<evidence type="ECO:0000313" key="4">
    <source>
        <dbReference type="Proteomes" id="UP000031390"/>
    </source>
</evidence>
<dbReference type="EMBL" id="CP094242">
    <property type="protein sequence ID" value="UNV86393.1"/>
    <property type="molecule type" value="Genomic_DNA"/>
</dbReference>
<proteinExistence type="predicted"/>
<dbReference type="CDD" id="cd00267">
    <property type="entry name" value="ABC_ATPase"/>
    <property type="match status" value="1"/>
</dbReference>
<dbReference type="EMBL" id="JUFZ01000116">
    <property type="protein sequence ID" value="KIC06148.1"/>
    <property type="molecule type" value="Genomic_DNA"/>
</dbReference>
<dbReference type="GO" id="GO:0005524">
    <property type="term" value="F:ATP binding"/>
    <property type="evidence" value="ECO:0007669"/>
    <property type="project" value="UniProtKB-KW"/>
</dbReference>
<organism evidence="2 4">
    <name type="scientific">Morococcus cerebrosus</name>
    <dbReference type="NCBI Taxonomy" id="1056807"/>
    <lineage>
        <taxon>Bacteria</taxon>
        <taxon>Pseudomonadati</taxon>
        <taxon>Pseudomonadota</taxon>
        <taxon>Betaproteobacteria</taxon>
        <taxon>Neisseriales</taxon>
        <taxon>Neisseriaceae</taxon>
        <taxon>Morococcus</taxon>
    </lineage>
</organism>
<feature type="domain" description="AAA+ ATPase" evidence="1">
    <location>
        <begin position="23"/>
        <end position="420"/>
    </location>
</feature>
<gene>
    <name evidence="2" type="ORF">MCC93_24120</name>
    <name evidence="3" type="ORF">MON37_06650</name>
</gene>
<dbReference type="Pfam" id="PF13175">
    <property type="entry name" value="AAA_15"/>
    <property type="match status" value="1"/>
</dbReference>
<dbReference type="InterPro" id="IPR003593">
    <property type="entry name" value="AAA+_ATPase"/>
</dbReference>
<evidence type="ECO:0000313" key="3">
    <source>
        <dbReference type="EMBL" id="UNV86393.1"/>
    </source>
</evidence>
<evidence type="ECO:0000259" key="1">
    <source>
        <dbReference type="SMART" id="SM00382"/>
    </source>
</evidence>
<dbReference type="SUPFAM" id="SSF52540">
    <property type="entry name" value="P-loop containing nucleoside triphosphate hydrolases"/>
    <property type="match status" value="1"/>
</dbReference>
<accession>A0A0C1EBD1</accession>
<name>A0A0C1EBD1_9NEIS</name>
<dbReference type="InterPro" id="IPR041685">
    <property type="entry name" value="AAA_GajA/Old/RecF-like"/>
</dbReference>
<reference evidence="2 4" key="1">
    <citation type="submission" date="2014-12" db="EMBL/GenBank/DDBJ databases">
        <title>Genome sequence of Morococcus cerebrosus.</title>
        <authorList>
            <person name="Shin S.-K."/>
            <person name="Yi H."/>
        </authorList>
    </citation>
    <scope>NUCLEOTIDE SEQUENCE [LARGE SCALE GENOMIC DNA]</scope>
    <source>
        <strain evidence="2 4">CIP 81.93</strain>
    </source>
</reference>
<dbReference type="PANTHER" id="PTHR43581:SF2">
    <property type="entry name" value="EXCINUCLEASE ATPASE SUBUNIT"/>
    <property type="match status" value="1"/>
</dbReference>
<evidence type="ECO:0000313" key="5">
    <source>
        <dbReference type="Proteomes" id="UP000829504"/>
    </source>
</evidence>
<keyword evidence="5" id="KW-1185">Reference proteome</keyword>